<gene>
    <name evidence="2" type="ORF">FHR87_000316</name>
</gene>
<dbReference type="GO" id="GO:0006777">
    <property type="term" value="P:Mo-molybdopterin cofactor biosynthetic process"/>
    <property type="evidence" value="ECO:0007669"/>
    <property type="project" value="InterPro"/>
</dbReference>
<dbReference type="EMBL" id="JACHXI010000001">
    <property type="protein sequence ID" value="MBB3101956.1"/>
    <property type="molecule type" value="Genomic_DNA"/>
</dbReference>
<feature type="domain" description="Molybdopterin-guanine dinucleotide biosynthesis protein B (MobB)" evidence="1">
    <location>
        <begin position="14"/>
        <end position="146"/>
    </location>
</feature>
<dbReference type="Pfam" id="PF03205">
    <property type="entry name" value="MobB"/>
    <property type="match status" value="1"/>
</dbReference>
<organism evidence="2 3">
    <name type="scientific">Azomonas macrocytogenes</name>
    <name type="common">Azotobacter macrocytogenes</name>
    <dbReference type="NCBI Taxonomy" id="69962"/>
    <lineage>
        <taxon>Bacteria</taxon>
        <taxon>Pseudomonadati</taxon>
        <taxon>Pseudomonadota</taxon>
        <taxon>Gammaproteobacteria</taxon>
        <taxon>Pseudomonadales</taxon>
        <taxon>Pseudomonadaceae</taxon>
        <taxon>Azomonas</taxon>
    </lineage>
</organism>
<reference evidence="2 3" key="1">
    <citation type="submission" date="2020-08" db="EMBL/GenBank/DDBJ databases">
        <title>Genomic Encyclopedia of Type Strains, Phase III (KMG-III): the genomes of soil and plant-associated and newly described type strains.</title>
        <authorList>
            <person name="Whitman W."/>
        </authorList>
    </citation>
    <scope>NUCLEOTIDE SEQUENCE [LARGE SCALE GENOMIC DNA]</scope>
    <source>
        <strain evidence="2 3">CECT 4462</strain>
    </source>
</reference>
<dbReference type="PANTHER" id="PTHR40072">
    <property type="entry name" value="MOLYBDOPTERIN-GUANINE DINUCLEOTIDE BIOSYNTHESIS ADAPTER PROTEIN-RELATED"/>
    <property type="match status" value="1"/>
</dbReference>
<protein>
    <submittedName>
        <fullName evidence="2">Molybdopterin-guanine dinucleotide biosynthesis protein B</fullName>
    </submittedName>
</protein>
<dbReference type="Gene3D" id="3.40.50.300">
    <property type="entry name" value="P-loop containing nucleotide triphosphate hydrolases"/>
    <property type="match status" value="1"/>
</dbReference>
<sequence>MTDFDAALYQTPLLGVVAYSGTGKTTLIEGLLPLLVQKGLRVAVIKHAHHQFDVDTAGKDSYRFRQAGAAPTIVASQHRFAVMMETPGQHDLNLSVLIEYALLSAPDMILIEGFKSWPLPKLELHRPVLGHPLHARADGWIRAVASNEDIELPPDVERLPLDDLEVLSRWVSAWPARWENMRHSPRSCGDLNADTST</sequence>
<comment type="caution">
    <text evidence="2">The sequence shown here is derived from an EMBL/GenBank/DDBJ whole genome shotgun (WGS) entry which is preliminary data.</text>
</comment>
<dbReference type="AlphaFoldDB" id="A0A839T0B6"/>
<dbReference type="InterPro" id="IPR004435">
    <property type="entry name" value="MobB_dom"/>
</dbReference>
<dbReference type="PANTHER" id="PTHR40072:SF1">
    <property type="entry name" value="MOLYBDOPTERIN-GUANINE DINUCLEOTIDE BIOSYNTHESIS ADAPTER PROTEIN"/>
    <property type="match status" value="1"/>
</dbReference>
<dbReference type="GO" id="GO:0005525">
    <property type="term" value="F:GTP binding"/>
    <property type="evidence" value="ECO:0007669"/>
    <property type="project" value="InterPro"/>
</dbReference>
<dbReference type="InterPro" id="IPR052539">
    <property type="entry name" value="MGD_biosynthesis_adapter"/>
</dbReference>
<proteinExistence type="predicted"/>
<dbReference type="InterPro" id="IPR027417">
    <property type="entry name" value="P-loop_NTPase"/>
</dbReference>
<dbReference type="CDD" id="cd03116">
    <property type="entry name" value="MobB"/>
    <property type="match status" value="1"/>
</dbReference>
<dbReference type="RefSeq" id="WP_183164924.1">
    <property type="nucleotide sequence ID" value="NZ_JACHXI010000001.1"/>
</dbReference>
<keyword evidence="3" id="KW-1185">Reference proteome</keyword>
<name>A0A839T0B6_AZOMA</name>
<dbReference type="NCBIfam" id="TIGR00176">
    <property type="entry name" value="mobB"/>
    <property type="match status" value="1"/>
</dbReference>
<evidence type="ECO:0000313" key="2">
    <source>
        <dbReference type="EMBL" id="MBB3101956.1"/>
    </source>
</evidence>
<dbReference type="Proteomes" id="UP000549250">
    <property type="component" value="Unassembled WGS sequence"/>
</dbReference>
<dbReference type="SUPFAM" id="SSF52540">
    <property type="entry name" value="P-loop containing nucleoside triphosphate hydrolases"/>
    <property type="match status" value="1"/>
</dbReference>
<evidence type="ECO:0000259" key="1">
    <source>
        <dbReference type="Pfam" id="PF03205"/>
    </source>
</evidence>
<accession>A0A839T0B6</accession>
<evidence type="ECO:0000313" key="3">
    <source>
        <dbReference type="Proteomes" id="UP000549250"/>
    </source>
</evidence>